<reference evidence="1" key="1">
    <citation type="submission" date="2022-08" db="EMBL/GenBank/DDBJ databases">
        <authorList>
            <person name="Gutierrez-Valencia J."/>
        </authorList>
    </citation>
    <scope>NUCLEOTIDE SEQUENCE</scope>
</reference>
<evidence type="ECO:0000313" key="2">
    <source>
        <dbReference type="Proteomes" id="UP001154282"/>
    </source>
</evidence>
<organism evidence="1 2">
    <name type="scientific">Linum tenue</name>
    <dbReference type="NCBI Taxonomy" id="586396"/>
    <lineage>
        <taxon>Eukaryota</taxon>
        <taxon>Viridiplantae</taxon>
        <taxon>Streptophyta</taxon>
        <taxon>Embryophyta</taxon>
        <taxon>Tracheophyta</taxon>
        <taxon>Spermatophyta</taxon>
        <taxon>Magnoliopsida</taxon>
        <taxon>eudicotyledons</taxon>
        <taxon>Gunneridae</taxon>
        <taxon>Pentapetalae</taxon>
        <taxon>rosids</taxon>
        <taxon>fabids</taxon>
        <taxon>Malpighiales</taxon>
        <taxon>Linaceae</taxon>
        <taxon>Linum</taxon>
    </lineage>
</organism>
<protein>
    <submittedName>
        <fullName evidence="1">Uncharacterized protein</fullName>
    </submittedName>
</protein>
<dbReference type="Proteomes" id="UP001154282">
    <property type="component" value="Unassembled WGS sequence"/>
</dbReference>
<proteinExistence type="predicted"/>
<evidence type="ECO:0000313" key="1">
    <source>
        <dbReference type="EMBL" id="CAI0391142.1"/>
    </source>
</evidence>
<name>A0AAV0I0N0_9ROSI</name>
<sequence length="40" mass="4912">MEALFVDKNGQRRKHRVGWNLGMETKEREERKHGFIQKDR</sequence>
<dbReference type="EMBL" id="CAMGYJ010000003">
    <property type="protein sequence ID" value="CAI0391142.1"/>
    <property type="molecule type" value="Genomic_DNA"/>
</dbReference>
<comment type="caution">
    <text evidence="1">The sequence shown here is derived from an EMBL/GenBank/DDBJ whole genome shotgun (WGS) entry which is preliminary data.</text>
</comment>
<dbReference type="AlphaFoldDB" id="A0AAV0I0N0"/>
<gene>
    <name evidence="1" type="ORF">LITE_LOCUS7028</name>
</gene>
<keyword evidence="2" id="KW-1185">Reference proteome</keyword>
<accession>A0AAV0I0N0</accession>